<dbReference type="Gene3D" id="3.40.50.800">
    <property type="entry name" value="Anticodon-binding domain"/>
    <property type="match status" value="1"/>
</dbReference>
<dbReference type="InterPro" id="IPR041715">
    <property type="entry name" value="HisRS-like_core"/>
</dbReference>
<dbReference type="InterPro" id="IPR004516">
    <property type="entry name" value="HisRS/HisZ"/>
</dbReference>
<dbReference type="EMBL" id="CP141531">
    <property type="protein sequence ID" value="WRO07327.1"/>
    <property type="molecule type" value="Genomic_DNA"/>
</dbReference>
<dbReference type="AlphaFoldDB" id="A0AB38ZA42"/>
<name>A0AB38ZA42_9CHLR</name>
<evidence type="ECO:0000259" key="9">
    <source>
        <dbReference type="PROSITE" id="PS50862"/>
    </source>
</evidence>
<feature type="binding site" evidence="8">
    <location>
        <position position="262"/>
    </location>
    <ligand>
        <name>L-histidine</name>
        <dbReference type="ChEBI" id="CHEBI:57595"/>
    </ligand>
</feature>
<evidence type="ECO:0000313" key="11">
    <source>
        <dbReference type="Proteomes" id="UP001327986"/>
    </source>
</evidence>
<keyword evidence="7 10" id="KW-0436">Ligase</keyword>
<feature type="binding site" evidence="8">
    <location>
        <begin position="86"/>
        <end position="88"/>
    </location>
    <ligand>
        <name>L-histidine</name>
        <dbReference type="ChEBI" id="CHEBI:57595"/>
    </ligand>
</feature>
<dbReference type="Pfam" id="PF13393">
    <property type="entry name" value="tRNA-synt_His"/>
    <property type="match status" value="1"/>
</dbReference>
<dbReference type="EC" id="6.1.1.21" evidence="7"/>
<dbReference type="SUPFAM" id="SSF55681">
    <property type="entry name" value="Class II aaRS and biotin synthetases"/>
    <property type="match status" value="1"/>
</dbReference>
<keyword evidence="7" id="KW-0648">Protein biosynthesis</keyword>
<protein>
    <recommendedName>
        <fullName evidence="7">Histidine--tRNA ligase</fullName>
        <ecNumber evidence="7">6.1.1.21</ecNumber>
    </recommendedName>
    <alternativeName>
        <fullName evidence="7">Histidyl-tRNA synthetase</fullName>
        <shortName evidence="7">HisRS</shortName>
    </alternativeName>
</protein>
<keyword evidence="2 7" id="KW-0963">Cytoplasm</keyword>
<dbReference type="Gene3D" id="3.30.930.10">
    <property type="entry name" value="Bira Bifunctional Protein, Domain 2"/>
    <property type="match status" value="1"/>
</dbReference>
<dbReference type="PIRSF" id="PIRSF001549">
    <property type="entry name" value="His-tRNA_synth"/>
    <property type="match status" value="1"/>
</dbReference>
<dbReference type="GO" id="GO:0006427">
    <property type="term" value="P:histidyl-tRNA aminoacylation"/>
    <property type="evidence" value="ECO:0007669"/>
    <property type="project" value="UniProtKB-UniRule"/>
</dbReference>
<feature type="binding site" evidence="8">
    <location>
        <position position="135"/>
    </location>
    <ligand>
        <name>L-histidine</name>
        <dbReference type="ChEBI" id="CHEBI:57595"/>
    </ligand>
</feature>
<dbReference type="GO" id="GO:0005524">
    <property type="term" value="F:ATP binding"/>
    <property type="evidence" value="ECO:0007669"/>
    <property type="project" value="UniProtKB-UniRule"/>
</dbReference>
<keyword evidence="3 7" id="KW-0547">Nucleotide-binding</keyword>
<organism evidence="10 11">
    <name type="scientific">Dehalococcoides mccartyi</name>
    <dbReference type="NCBI Taxonomy" id="61435"/>
    <lineage>
        <taxon>Bacteria</taxon>
        <taxon>Bacillati</taxon>
        <taxon>Chloroflexota</taxon>
        <taxon>Dehalococcoidia</taxon>
        <taxon>Dehalococcoidales</taxon>
        <taxon>Dehalococcoidaceae</taxon>
        <taxon>Dehalococcoides</taxon>
    </lineage>
</organism>
<evidence type="ECO:0000256" key="5">
    <source>
        <dbReference type="ARBA" id="ARBA00023146"/>
    </source>
</evidence>
<dbReference type="HAMAP" id="MF_00127">
    <property type="entry name" value="His_tRNA_synth"/>
    <property type="match status" value="1"/>
</dbReference>
<dbReference type="GO" id="GO:0004821">
    <property type="term" value="F:histidine-tRNA ligase activity"/>
    <property type="evidence" value="ECO:0007669"/>
    <property type="project" value="UniProtKB-UniRule"/>
</dbReference>
<feature type="binding site" evidence="8">
    <location>
        <begin position="266"/>
        <end position="267"/>
    </location>
    <ligand>
        <name>L-histidine</name>
        <dbReference type="ChEBI" id="CHEBI:57595"/>
    </ligand>
</feature>
<evidence type="ECO:0000256" key="7">
    <source>
        <dbReference type="HAMAP-Rule" id="MF_00127"/>
    </source>
</evidence>
<dbReference type="PANTHER" id="PTHR43707">
    <property type="entry name" value="HISTIDYL-TRNA SYNTHETASE"/>
    <property type="match status" value="1"/>
</dbReference>
<dbReference type="Pfam" id="PF03129">
    <property type="entry name" value="HGTP_anticodon"/>
    <property type="match status" value="1"/>
</dbReference>
<evidence type="ECO:0000256" key="6">
    <source>
        <dbReference type="ARBA" id="ARBA00047639"/>
    </source>
</evidence>
<dbReference type="InterPro" id="IPR015807">
    <property type="entry name" value="His-tRNA-ligase"/>
</dbReference>
<comment type="subcellular location">
    <subcellularLocation>
        <location evidence="7">Cytoplasm</location>
    </subcellularLocation>
</comment>
<dbReference type="InterPro" id="IPR045864">
    <property type="entry name" value="aa-tRNA-synth_II/BPL/LPL"/>
</dbReference>
<feature type="binding site" evidence="8">
    <location>
        <position position="117"/>
    </location>
    <ligand>
        <name>L-histidine</name>
        <dbReference type="ChEBI" id="CHEBI:57595"/>
    </ligand>
</feature>
<sequence>MKETDSLYQSPRGTEDILPEDQPYWHFVRQQAARIAALYGYQRTDTPVFEDAGLFVRSVGEGTDIVSKEMYTFEDRGGDKLTLRPEGTAPICRAYLEHGMQTRTKPVKLYYLSSIFRYDRPQAGRYRQHHQFGFEAIGEADASLDAEVIEMAWRFYNLLGINDLSLELNSIGCRECRPAYISALKAYYGQHEGKLCSDCKTRLDKNTLRLLDCKREECQCVAENAPRSADYLCPDCLAHYNRLKECLTVVDLPFHENFRLVRGLDYYSRTVFEIQPRIEGAQSTIGGGGRYDGLIEQLGGEPTPAMGFATGIERIILNLKRQGITPPSLPSPSVFLAYMGEAASLASVALASDLRKAGIGIYQTYAQKSIKAQLRQANSLGADWAVILGEEELKQGCAVLRNMKEAGQATIPLDQLICEIKKQI</sequence>
<dbReference type="InterPro" id="IPR004154">
    <property type="entry name" value="Anticodon-bd"/>
</dbReference>
<feature type="domain" description="Aminoacyl-transfer RNA synthetases class-II family profile" evidence="9">
    <location>
        <begin position="28"/>
        <end position="330"/>
    </location>
</feature>
<dbReference type="GO" id="GO:0005737">
    <property type="term" value="C:cytoplasm"/>
    <property type="evidence" value="ECO:0007669"/>
    <property type="project" value="UniProtKB-SubCell"/>
</dbReference>
<dbReference type="CDD" id="cd00773">
    <property type="entry name" value="HisRS-like_core"/>
    <property type="match status" value="1"/>
</dbReference>
<evidence type="ECO:0000313" key="10">
    <source>
        <dbReference type="EMBL" id="WRO07327.1"/>
    </source>
</evidence>
<dbReference type="InterPro" id="IPR036621">
    <property type="entry name" value="Anticodon-bd_dom_sf"/>
</dbReference>
<gene>
    <name evidence="7 10" type="primary">hisS</name>
    <name evidence="10" type="ORF">VLL09_00030</name>
</gene>
<evidence type="ECO:0000256" key="1">
    <source>
        <dbReference type="ARBA" id="ARBA00008226"/>
    </source>
</evidence>
<reference evidence="10" key="1">
    <citation type="submission" date="2023-12" db="EMBL/GenBank/DDBJ databases">
        <title>Isolation of organohalide respiring bacteria Dehalococcoides mccartyi strain GPTCE1 in groundwater collected near a chemical plant in Suzhou, China.</title>
        <authorList>
            <person name="Liu G."/>
        </authorList>
    </citation>
    <scope>NUCLEOTIDE SEQUENCE</scope>
    <source>
        <strain evidence="10">GPTCE1</strain>
    </source>
</reference>
<comment type="subunit">
    <text evidence="7">Homodimer.</text>
</comment>
<accession>A0AB38ZA42</accession>
<dbReference type="PANTHER" id="PTHR43707:SF1">
    <property type="entry name" value="HISTIDINE--TRNA LIGASE, MITOCHONDRIAL-RELATED"/>
    <property type="match status" value="1"/>
</dbReference>
<dbReference type="InterPro" id="IPR006195">
    <property type="entry name" value="aa-tRNA-synth_II"/>
</dbReference>
<dbReference type="RefSeq" id="WP_278812718.1">
    <property type="nucleotide sequence ID" value="NZ_CP141531.1"/>
</dbReference>
<evidence type="ECO:0000256" key="4">
    <source>
        <dbReference type="ARBA" id="ARBA00022840"/>
    </source>
</evidence>
<dbReference type="PROSITE" id="PS50862">
    <property type="entry name" value="AA_TRNA_LIGASE_II"/>
    <property type="match status" value="1"/>
</dbReference>
<evidence type="ECO:0000256" key="2">
    <source>
        <dbReference type="ARBA" id="ARBA00022490"/>
    </source>
</evidence>
<feature type="binding site" evidence="8">
    <location>
        <position position="131"/>
    </location>
    <ligand>
        <name>L-histidine</name>
        <dbReference type="ChEBI" id="CHEBI:57595"/>
    </ligand>
</feature>
<dbReference type="Proteomes" id="UP001327986">
    <property type="component" value="Chromosome"/>
</dbReference>
<keyword evidence="5 7" id="KW-0030">Aminoacyl-tRNA synthetase</keyword>
<dbReference type="SUPFAM" id="SSF52954">
    <property type="entry name" value="Class II aaRS ABD-related"/>
    <property type="match status" value="1"/>
</dbReference>
<proteinExistence type="inferred from homology"/>
<evidence type="ECO:0000256" key="3">
    <source>
        <dbReference type="ARBA" id="ARBA00022741"/>
    </source>
</evidence>
<dbReference type="NCBIfam" id="TIGR00442">
    <property type="entry name" value="hisS"/>
    <property type="match status" value="1"/>
</dbReference>
<comment type="catalytic activity">
    <reaction evidence="6 7">
        <text>tRNA(His) + L-histidine + ATP = L-histidyl-tRNA(His) + AMP + diphosphate + H(+)</text>
        <dbReference type="Rhea" id="RHEA:17313"/>
        <dbReference type="Rhea" id="RHEA-COMP:9665"/>
        <dbReference type="Rhea" id="RHEA-COMP:9689"/>
        <dbReference type="ChEBI" id="CHEBI:15378"/>
        <dbReference type="ChEBI" id="CHEBI:30616"/>
        <dbReference type="ChEBI" id="CHEBI:33019"/>
        <dbReference type="ChEBI" id="CHEBI:57595"/>
        <dbReference type="ChEBI" id="CHEBI:78442"/>
        <dbReference type="ChEBI" id="CHEBI:78527"/>
        <dbReference type="ChEBI" id="CHEBI:456215"/>
        <dbReference type="EC" id="6.1.1.21"/>
    </reaction>
</comment>
<evidence type="ECO:0000256" key="8">
    <source>
        <dbReference type="PIRSR" id="PIRSR001549-1"/>
    </source>
</evidence>
<comment type="similarity">
    <text evidence="1 7">Belongs to the class-II aminoacyl-tRNA synthetase family.</text>
</comment>
<keyword evidence="4 7" id="KW-0067">ATP-binding</keyword>